<dbReference type="OrthoDB" id="420076at2759"/>
<dbReference type="RefSeq" id="XP_008073847.1">
    <property type="nucleotide sequence ID" value="XM_008075656.1"/>
</dbReference>
<name>L2GXB3_VAVCU</name>
<keyword evidence="1" id="KW-0732">Signal</keyword>
<accession>L2GXB3</accession>
<proteinExistence type="predicted"/>
<gene>
    <name evidence="2" type="ORF">VCUG_00827</name>
</gene>
<protein>
    <recommendedName>
        <fullName evidence="4">F-box domain-containing protein</fullName>
    </recommendedName>
</protein>
<evidence type="ECO:0000313" key="3">
    <source>
        <dbReference type="Proteomes" id="UP000011081"/>
    </source>
</evidence>
<dbReference type="VEuPathDB" id="MicrosporidiaDB:VCUG_00827"/>
<sequence>MIFFNNLLFIHQLLFANTGSEEGDDGSEYVYAEEQLRYDVEHLLDGPKQESDKRCARIVKYLKDLNYQTLGKDLERCNRYMNGQRFNHEYSKAIQFVYEAEKFSLYFSAQQEGNVEPREGLKVFINETKIEMMKGVFKELDRVYLTVVVRSSLQNLSDVDLSNTMQQFDSITDLYLLNLTHLHAHQNGESCKTVQDFISLETIPRLRTLKMKHMLVTDEFLEKVSNMALESLSFAECVFLTFKDTVQQSEEIEVAFGKSYETICFNKCQRCFDYPYSPVSKKSVIIKINLNKCTKLCNLTVNMDKYASVVLSDQIVSDPQYLSLGEKYCEQLLSSSQCYGARPEYLVINTWDLEIAIKFLKEINRSKLKHLILICFSINVAWNVCRVFDISLLDFAALEILEIDAFLFNFELRDYSTIEVKMKKLETLKIKCNFINEEIMQMITELEMLKHLEILVKSWDVKYELLRRQLSSLKGPIEKLFVNSKMTIGELVRSIEPLNKLKEFYIDGRSIRSSFNSLTNRNYGIYKPVKICLNKLKRFVTNSRFIRSSFDSLTNRNDGKHQPAKVDVNKRNLVKSKNMVHLKLHTLYFSDLAYEELIELMLCQYFEAFAGIKKLVIFEAPTDSWTRLERIQKLSELSPDLLNNLIKNIFETLKQLDVLVFCYKSSYISREKAHILYKLFSEKCRLVKERCEWLDKCDEEQTIFELYK</sequence>
<keyword evidence="3" id="KW-1185">Reference proteome</keyword>
<dbReference type="EMBL" id="GL877413">
    <property type="protein sequence ID" value="ELA47745.1"/>
    <property type="molecule type" value="Genomic_DNA"/>
</dbReference>
<dbReference type="InParanoid" id="L2GXB3"/>
<evidence type="ECO:0000313" key="2">
    <source>
        <dbReference type="EMBL" id="ELA47745.1"/>
    </source>
</evidence>
<dbReference type="Proteomes" id="UP000011081">
    <property type="component" value="Unassembled WGS sequence"/>
</dbReference>
<evidence type="ECO:0008006" key="4">
    <source>
        <dbReference type="Google" id="ProtNLM"/>
    </source>
</evidence>
<evidence type="ECO:0000256" key="1">
    <source>
        <dbReference type="SAM" id="SignalP"/>
    </source>
</evidence>
<organism evidence="2 3">
    <name type="scientific">Vavraia culicis (isolate floridensis)</name>
    <name type="common">Microsporidian parasite</name>
    <dbReference type="NCBI Taxonomy" id="948595"/>
    <lineage>
        <taxon>Eukaryota</taxon>
        <taxon>Fungi</taxon>
        <taxon>Fungi incertae sedis</taxon>
        <taxon>Microsporidia</taxon>
        <taxon>Pleistophoridae</taxon>
        <taxon>Vavraia</taxon>
    </lineage>
</organism>
<dbReference type="HOGENOM" id="CLU_033135_1_0_1"/>
<dbReference type="AlphaFoldDB" id="L2GXB3"/>
<feature type="signal peptide" evidence="1">
    <location>
        <begin position="1"/>
        <end position="23"/>
    </location>
</feature>
<feature type="chain" id="PRO_5003960236" description="F-box domain-containing protein" evidence="1">
    <location>
        <begin position="24"/>
        <end position="708"/>
    </location>
</feature>
<reference evidence="3" key="1">
    <citation type="submission" date="2011-03" db="EMBL/GenBank/DDBJ databases">
        <title>The genome sequence of Vavraia culicis strain floridensis.</title>
        <authorList>
            <consortium name="The Broad Institute Genome Sequencing Platform"/>
            <person name="Cuomo C."/>
            <person name="Becnel J."/>
            <person name="Sanscrainte N."/>
            <person name="Young S.K."/>
            <person name="Zeng Q."/>
            <person name="Gargeya S."/>
            <person name="Fitzgerald M."/>
            <person name="Haas B."/>
            <person name="Abouelleil A."/>
            <person name="Alvarado L."/>
            <person name="Arachchi H.M."/>
            <person name="Berlin A."/>
            <person name="Chapman S.B."/>
            <person name="Gearin G."/>
            <person name="Goldberg J."/>
            <person name="Griggs A."/>
            <person name="Gujja S."/>
            <person name="Hansen M."/>
            <person name="Heiman D."/>
            <person name="Howarth C."/>
            <person name="Larimer J."/>
            <person name="Lui A."/>
            <person name="MacDonald P.J.P."/>
            <person name="McCowen C."/>
            <person name="Montmayeur A."/>
            <person name="Murphy C."/>
            <person name="Neiman D."/>
            <person name="Pearson M."/>
            <person name="Priest M."/>
            <person name="Roberts A."/>
            <person name="Saif S."/>
            <person name="Shea T."/>
            <person name="Sisk P."/>
            <person name="Stolte C."/>
            <person name="Sykes S."/>
            <person name="Wortman J."/>
            <person name="Nusbaum C."/>
            <person name="Birren B."/>
        </authorList>
    </citation>
    <scope>NUCLEOTIDE SEQUENCE [LARGE SCALE GENOMIC DNA]</scope>
    <source>
        <strain evidence="3">floridensis</strain>
    </source>
</reference>
<dbReference type="GeneID" id="19878710"/>